<sequence>MKAISVAFALLGVICASQATFTTQRCSTKLGPTSVKHVKTSTKTSRITLTASKKLCPKITKTITPKVKTTTLTSINTEIIRVTLPQDTDTITTTVTATSTSTKSESTTTTSVSSVTTVTTTTPTSTVPTPAGFTPAISASGYVAKRDIPGRFSLAPRGKVNNNVPQPKICKVVGDKSHHYPPVFPQSVHCQKLIKTLKTKTITVKYCKHNPTRTTTLPRKTSTRFTTVTEIVISTVGLADVTVTATASETSTSITTTTSTETENVTITETQTSVAPSATVYAACARDNIISSANGGHDIFEITINQPSSSGPYNTLQAGSSGSAYACCVSCQTTTNCVYSALNRNGCYLIISAVCDPSRDFGTGYRTDSEVSGTGFTISNGPCGQSPNLGSQ</sequence>
<evidence type="ECO:0000313" key="3">
    <source>
        <dbReference type="Proteomes" id="UP000567885"/>
    </source>
</evidence>
<reference evidence="2 3" key="1">
    <citation type="submission" date="2020-05" db="EMBL/GenBank/DDBJ databases">
        <title>Identification and distribution of gene clusters putatively required for synthesis of sphingolipid metabolism inhibitors in phylogenetically diverse species of the filamentous fungus Fusarium.</title>
        <authorList>
            <person name="Kim H.-S."/>
            <person name="Busman M."/>
            <person name="Brown D.W."/>
            <person name="Divon H."/>
            <person name="Uhlig S."/>
            <person name="Proctor R.H."/>
        </authorList>
    </citation>
    <scope>NUCLEOTIDE SEQUENCE [LARGE SCALE GENOMIC DNA]</scope>
    <source>
        <strain evidence="2 3">NRRL 20693</strain>
    </source>
</reference>
<dbReference type="Proteomes" id="UP000567885">
    <property type="component" value="Unassembled WGS sequence"/>
</dbReference>
<dbReference type="AlphaFoldDB" id="A0A8H5SZ84"/>
<name>A0A8H5SZ84_FUSHE</name>
<dbReference type="EMBL" id="JAAGWQ010000159">
    <property type="protein sequence ID" value="KAF5662694.1"/>
    <property type="molecule type" value="Genomic_DNA"/>
</dbReference>
<comment type="caution">
    <text evidence="2">The sequence shown here is derived from an EMBL/GenBank/DDBJ whole genome shotgun (WGS) entry which is preliminary data.</text>
</comment>
<accession>A0A8H5SZ84</accession>
<evidence type="ECO:0000313" key="2">
    <source>
        <dbReference type="EMBL" id="KAF5662694.1"/>
    </source>
</evidence>
<feature type="chain" id="PRO_5034841364" description="Apple domain-containing protein" evidence="1">
    <location>
        <begin position="20"/>
        <end position="392"/>
    </location>
</feature>
<protein>
    <recommendedName>
        <fullName evidence="4">Apple domain-containing protein</fullName>
    </recommendedName>
</protein>
<evidence type="ECO:0000256" key="1">
    <source>
        <dbReference type="SAM" id="SignalP"/>
    </source>
</evidence>
<organism evidence="2 3">
    <name type="scientific">Fusarium heterosporum</name>
    <dbReference type="NCBI Taxonomy" id="42747"/>
    <lineage>
        <taxon>Eukaryota</taxon>
        <taxon>Fungi</taxon>
        <taxon>Dikarya</taxon>
        <taxon>Ascomycota</taxon>
        <taxon>Pezizomycotina</taxon>
        <taxon>Sordariomycetes</taxon>
        <taxon>Hypocreomycetidae</taxon>
        <taxon>Hypocreales</taxon>
        <taxon>Nectriaceae</taxon>
        <taxon>Fusarium</taxon>
        <taxon>Fusarium heterosporum species complex</taxon>
    </lineage>
</organism>
<gene>
    <name evidence="2" type="ORF">FHETE_7800</name>
</gene>
<keyword evidence="1" id="KW-0732">Signal</keyword>
<evidence type="ECO:0008006" key="4">
    <source>
        <dbReference type="Google" id="ProtNLM"/>
    </source>
</evidence>
<keyword evidence="3" id="KW-1185">Reference proteome</keyword>
<proteinExistence type="predicted"/>
<feature type="signal peptide" evidence="1">
    <location>
        <begin position="1"/>
        <end position="19"/>
    </location>
</feature>
<dbReference type="OrthoDB" id="5428787at2759"/>